<dbReference type="Gene3D" id="1.10.10.10">
    <property type="entry name" value="Winged helix-like DNA-binding domain superfamily/Winged helix DNA-binding domain"/>
    <property type="match status" value="1"/>
</dbReference>
<dbReference type="CDD" id="cd00090">
    <property type="entry name" value="HTH_ARSR"/>
    <property type="match status" value="1"/>
</dbReference>
<dbReference type="Proteomes" id="UP000296706">
    <property type="component" value="Chromosome"/>
</dbReference>
<dbReference type="GeneID" id="39848369"/>
<proteinExistence type="predicted"/>
<name>A0A4D6HCA2_9EURY</name>
<accession>A0A4D6HCA2</accession>
<dbReference type="OrthoDB" id="311452at2157"/>
<keyword evidence="2" id="KW-1185">Reference proteome</keyword>
<dbReference type="EMBL" id="CP031310">
    <property type="protein sequence ID" value="QCC51704.1"/>
    <property type="molecule type" value="Genomic_DNA"/>
</dbReference>
<evidence type="ECO:0000313" key="2">
    <source>
        <dbReference type="Proteomes" id="UP000296706"/>
    </source>
</evidence>
<dbReference type="SUPFAM" id="SSF46785">
    <property type="entry name" value="Winged helix' DNA-binding domain"/>
    <property type="match status" value="1"/>
</dbReference>
<evidence type="ECO:0000313" key="1">
    <source>
        <dbReference type="EMBL" id="QCC51704.1"/>
    </source>
</evidence>
<dbReference type="InterPro" id="IPR036390">
    <property type="entry name" value="WH_DNA-bd_sf"/>
</dbReference>
<dbReference type="STRING" id="1457250.GCA_000755225_00721"/>
<dbReference type="InterPro" id="IPR036388">
    <property type="entry name" value="WH-like_DNA-bd_sf"/>
</dbReference>
<dbReference type="RefSeq" id="WP_049994682.1">
    <property type="nucleotide sequence ID" value="NZ_CP031310.1"/>
</dbReference>
<reference evidence="1 2" key="1">
    <citation type="journal article" date="2019" name="Nat. Commun.">
        <title>A new type of DNA phosphorothioation-based antiviral system in archaea.</title>
        <authorList>
            <person name="Xiong L."/>
            <person name="Liu S."/>
            <person name="Chen S."/>
            <person name="Xiao Y."/>
            <person name="Zhu B."/>
            <person name="Gao Y."/>
            <person name="Zhang Y."/>
            <person name="Chen B."/>
            <person name="Luo J."/>
            <person name="Deng Z."/>
            <person name="Chen X."/>
            <person name="Wang L."/>
            <person name="Chen S."/>
        </authorList>
    </citation>
    <scope>NUCLEOTIDE SEQUENCE [LARGE SCALE GENOMIC DNA]</scope>
    <source>
        <strain evidence="1 2">CBA1105</strain>
    </source>
</reference>
<dbReference type="Pfam" id="PF12840">
    <property type="entry name" value="HTH_20"/>
    <property type="match status" value="1"/>
</dbReference>
<protein>
    <submittedName>
        <fullName evidence="1">ArsR family transcriptional regulator</fullName>
    </submittedName>
</protein>
<organism evidence="1 2">
    <name type="scientific">Halapricum salinum</name>
    <dbReference type="NCBI Taxonomy" id="1457250"/>
    <lineage>
        <taxon>Archaea</taxon>
        <taxon>Methanobacteriati</taxon>
        <taxon>Methanobacteriota</taxon>
        <taxon>Stenosarchaea group</taxon>
        <taxon>Halobacteria</taxon>
        <taxon>Halobacteriales</taxon>
        <taxon>Haloarculaceae</taxon>
        <taxon>Halapricum</taxon>
    </lineage>
</organism>
<dbReference type="InterPro" id="IPR011991">
    <property type="entry name" value="ArsR-like_HTH"/>
</dbReference>
<sequence>MSAHPSTSKRAVERDDATDLSASEFLDLFGDEYTRQVFEVVAEQPRSGRAVAEAADISRTTAYRRLNDLRDVGLVRSEITLCRDGHHREQFEAVSTSFSISLDGDGIETRVRDGGRS</sequence>
<dbReference type="AlphaFoldDB" id="A0A4D6HCA2"/>
<dbReference type="KEGG" id="hsn:DV733_10865"/>
<gene>
    <name evidence="1" type="ORF">DV733_10865</name>
</gene>